<reference evidence="4" key="1">
    <citation type="submission" date="2020-04" db="EMBL/GenBank/DDBJ databases">
        <authorList>
            <person name="Chiriac C."/>
            <person name="Salcher M."/>
            <person name="Ghai R."/>
            <person name="Kavagutti S V."/>
        </authorList>
    </citation>
    <scope>NUCLEOTIDE SEQUENCE</scope>
</reference>
<dbReference type="InterPro" id="IPR012334">
    <property type="entry name" value="Pectin_lyas_fold"/>
</dbReference>
<evidence type="ECO:0000259" key="3">
    <source>
        <dbReference type="Pfam" id="PF12708"/>
    </source>
</evidence>
<dbReference type="InterPro" id="IPR011050">
    <property type="entry name" value="Pectin_lyase_fold/virulence"/>
</dbReference>
<organism evidence="4">
    <name type="scientific">uncultured Caudovirales phage</name>
    <dbReference type="NCBI Taxonomy" id="2100421"/>
    <lineage>
        <taxon>Viruses</taxon>
        <taxon>Duplodnaviria</taxon>
        <taxon>Heunggongvirae</taxon>
        <taxon>Uroviricota</taxon>
        <taxon>Caudoviricetes</taxon>
        <taxon>Peduoviridae</taxon>
        <taxon>Maltschvirus</taxon>
        <taxon>Maltschvirus maltsch</taxon>
    </lineage>
</organism>
<feature type="domain" description="Rhamnogalacturonase A/B/Epimerase-like pectate lyase" evidence="3">
    <location>
        <begin position="103"/>
        <end position="293"/>
    </location>
</feature>
<protein>
    <submittedName>
        <fullName evidence="4">Pectate lyase superfamily protein</fullName>
    </submittedName>
</protein>
<dbReference type="GO" id="GO:0019058">
    <property type="term" value="P:viral life cycle"/>
    <property type="evidence" value="ECO:0007669"/>
    <property type="project" value="UniProtKB-ARBA"/>
</dbReference>
<gene>
    <name evidence="4" type="ORF">UFOVP112_274</name>
</gene>
<keyword evidence="2" id="KW-0946">Virion</keyword>
<evidence type="ECO:0000256" key="2">
    <source>
        <dbReference type="ARBA" id="ARBA00022844"/>
    </source>
</evidence>
<sequence length="445" mass="45964">MAIVQISRIQQRRGLQQDLPQLASAEFGWSLDQRRLFIGNGTTEEGAPTEGVTEILTQHSDLLALVASYTFSGTESGYTSQTGPSLIAPITRTVQAVLDEACSVRDFGAKGDGVTDDTVAINRAIQQIYLSTLNTTWAGVRRTILFPAGVYKVTSPILVPPNASLIGDGKNNSIITSSVGTPFSTCDSKFQTGASLGTNSASLPSYIDIRDMTLATTSSGTDPATLIDSASDISFTNVIFSGGATPSILVKSSSTAGTTKDIAFDNCVFSGGVTGFGATGATVGVQIVHSTFTGQSSVGVAIGSYINGLATMGNNFGSLTTPVSGLTGNNVSIGDTFTVGDQAGAYIGAAKIGTGRALALSTGTTTITTLTTGSGTIDYQINDASNNYRFGTFKYNMTATTLIFDDEYSEPAASLGANLYANTGGTLTCTVSGASTIKYNIKKFI</sequence>
<dbReference type="GO" id="GO:0016829">
    <property type="term" value="F:lyase activity"/>
    <property type="evidence" value="ECO:0007669"/>
    <property type="project" value="UniProtKB-KW"/>
</dbReference>
<dbReference type="SUPFAM" id="SSF51126">
    <property type="entry name" value="Pectin lyase-like"/>
    <property type="match status" value="1"/>
</dbReference>
<accession>A0A6J5L7E7</accession>
<proteinExistence type="predicted"/>
<evidence type="ECO:0000313" key="4">
    <source>
        <dbReference type="EMBL" id="CAB4129176.1"/>
    </source>
</evidence>
<dbReference type="Gene3D" id="2.160.20.10">
    <property type="entry name" value="Single-stranded right-handed beta-helix, Pectin lyase-like"/>
    <property type="match status" value="1"/>
</dbReference>
<name>A0A6J5L7E7_9CAUD</name>
<dbReference type="InterPro" id="IPR024535">
    <property type="entry name" value="RHGA/B-epi-like_pectate_lyase"/>
</dbReference>
<dbReference type="GO" id="GO:0044423">
    <property type="term" value="C:virion component"/>
    <property type="evidence" value="ECO:0007669"/>
    <property type="project" value="UniProtKB-KW"/>
</dbReference>
<dbReference type="EMBL" id="LR796233">
    <property type="protein sequence ID" value="CAB4129176.1"/>
    <property type="molecule type" value="Genomic_DNA"/>
</dbReference>
<dbReference type="GO" id="GO:0051701">
    <property type="term" value="P:biological process involved in interaction with host"/>
    <property type="evidence" value="ECO:0007669"/>
    <property type="project" value="UniProtKB-ARBA"/>
</dbReference>
<dbReference type="Pfam" id="PF12708">
    <property type="entry name" value="Pect-lyase_RHGA_epim"/>
    <property type="match status" value="1"/>
</dbReference>
<keyword evidence="4" id="KW-0456">Lyase</keyword>
<evidence type="ECO:0000256" key="1">
    <source>
        <dbReference type="ARBA" id="ARBA00004328"/>
    </source>
</evidence>
<comment type="subcellular location">
    <subcellularLocation>
        <location evidence="1">Virion</location>
    </subcellularLocation>
</comment>